<dbReference type="PROSITE" id="PS51257">
    <property type="entry name" value="PROKAR_LIPOPROTEIN"/>
    <property type="match status" value="1"/>
</dbReference>
<organism evidence="1 2">
    <name type="scientific">Sphingobacterium thalpophilum</name>
    <dbReference type="NCBI Taxonomy" id="259"/>
    <lineage>
        <taxon>Bacteria</taxon>
        <taxon>Pseudomonadati</taxon>
        <taxon>Bacteroidota</taxon>
        <taxon>Sphingobacteriia</taxon>
        <taxon>Sphingobacteriales</taxon>
        <taxon>Sphingobacteriaceae</taxon>
        <taxon>Sphingobacterium</taxon>
    </lineage>
</organism>
<reference evidence="1 2" key="1">
    <citation type="submission" date="2019-05" db="EMBL/GenBank/DDBJ databases">
        <authorList>
            <consortium name="Pathogen Informatics"/>
        </authorList>
    </citation>
    <scope>NUCLEOTIDE SEQUENCE [LARGE SCALE GENOMIC DNA]</scope>
    <source>
        <strain evidence="1 2">NCTC11429</strain>
    </source>
</reference>
<evidence type="ECO:0008006" key="3">
    <source>
        <dbReference type="Google" id="ProtNLM"/>
    </source>
</evidence>
<name>A0A4U9W1C8_9SPHI</name>
<dbReference type="Proteomes" id="UP000308196">
    <property type="component" value="Chromosome"/>
</dbReference>
<proteinExistence type="predicted"/>
<accession>A0A4U9W1C8</accession>
<evidence type="ECO:0000313" key="2">
    <source>
        <dbReference type="Proteomes" id="UP000308196"/>
    </source>
</evidence>
<protein>
    <recommendedName>
        <fullName evidence="3">Lipoprotein</fullName>
    </recommendedName>
</protein>
<sequence>MKQFIKVFYISAFTILAIGCQDSFRTKTMDFGLRQRNEHTGDKRFYMRNVCNGDLCRRNIAYYRKWRIHLAQVICRYEFKR</sequence>
<dbReference type="KEGG" id="stha:NCTC11429_04313"/>
<dbReference type="AlphaFoldDB" id="A0A4U9W1C8"/>
<dbReference type="EMBL" id="LR590484">
    <property type="protein sequence ID" value="VTR51321.1"/>
    <property type="molecule type" value="Genomic_DNA"/>
</dbReference>
<gene>
    <name evidence="1" type="ORF">NCTC11429_04313</name>
</gene>
<evidence type="ECO:0000313" key="1">
    <source>
        <dbReference type="EMBL" id="VTR51321.1"/>
    </source>
</evidence>